<gene>
    <name evidence="1" type="ORF">BV22DRAFT_1106518</name>
</gene>
<keyword evidence="2" id="KW-1185">Reference proteome</keyword>
<organism evidence="1 2">
    <name type="scientific">Leucogyrophana mollusca</name>
    <dbReference type="NCBI Taxonomy" id="85980"/>
    <lineage>
        <taxon>Eukaryota</taxon>
        <taxon>Fungi</taxon>
        <taxon>Dikarya</taxon>
        <taxon>Basidiomycota</taxon>
        <taxon>Agaricomycotina</taxon>
        <taxon>Agaricomycetes</taxon>
        <taxon>Agaricomycetidae</taxon>
        <taxon>Boletales</taxon>
        <taxon>Boletales incertae sedis</taxon>
        <taxon>Leucogyrophana</taxon>
    </lineage>
</organism>
<comment type="caution">
    <text evidence="1">The sequence shown here is derived from an EMBL/GenBank/DDBJ whole genome shotgun (WGS) entry which is preliminary data.</text>
</comment>
<keyword evidence="1" id="KW-0436">Ligase</keyword>
<protein>
    <submittedName>
        <fullName evidence="1">DNA ligase/mRNA capping enzyme</fullName>
    </submittedName>
</protein>
<sequence length="775" mass="86745">MCYYNEGARRRLGMGRKGKLIVTRFRNCIWTSDSGNAHRTRRHNHGSSAAASQSCLAVESTAARTSKKPQGTHPALDILNRWIKALRHNYSPIPRGTTAIILRLLFPEEDSHRKYDLQEHRLAQQLAKCLDASSFPPVKTTSLGNWNSNLGSGCLGREVLRLARTDSMNLCDINALLDELASTSSYSDPSIVNSRSGPKRSKEDILRVLYLSLPALDACYLTQIILKDLRPLLYPSPDVSSTRALLDFNQKSKRMLTKEQFMMAWDASGGMLRTYKARARLDEAAMSYEAGQLAPHARPQLGVPVPKSAKGRSAHHAIDILKTSGRIWAETKYDGERAQIHVRKSDDGPAEISIFSKSKRDSTLDRYALHSIILEALGSSSTENVILDAEMVAFSDESQAIDEFWRIRGLISRTAQGVRAGAVFGTGGMHDEHSYLDSCPSLHSNASDYTSRHLAIVFFDVLLVGNASLLSVPYSTRRSILESLINIVPGYSMLAERRVVETDRDNAVGTLRQIWAEKIADHEEGLVLKASEASYNDFRLPWVKLKKDYVPGYGDTIDLVVLAAAWDKHRARELRVSPSTLTTFYIGALANSAAIKANPNLVPHFVIYFTASYGLTREQLEEFNFWIRSDSVEDSESSGELAYTFAMLKSLPKPSVFVRHPLLVELCGAGFTKAPQSKYYELRFPRITKVFRPAERQWDEGLTLRSLQEIATESVGRDRRDKDLEDWCSEVWGKAPSPGAKSTLKRKRTQGEWEEKLESVDRKVGARRGEVEMSP</sequence>
<evidence type="ECO:0000313" key="2">
    <source>
        <dbReference type="Proteomes" id="UP000790709"/>
    </source>
</evidence>
<name>A0ACB8B9U8_9AGAM</name>
<reference evidence="1" key="1">
    <citation type="journal article" date="2021" name="New Phytol.">
        <title>Evolutionary innovations through gain and loss of genes in the ectomycorrhizal Boletales.</title>
        <authorList>
            <person name="Wu G."/>
            <person name="Miyauchi S."/>
            <person name="Morin E."/>
            <person name="Kuo A."/>
            <person name="Drula E."/>
            <person name="Varga T."/>
            <person name="Kohler A."/>
            <person name="Feng B."/>
            <person name="Cao Y."/>
            <person name="Lipzen A."/>
            <person name="Daum C."/>
            <person name="Hundley H."/>
            <person name="Pangilinan J."/>
            <person name="Johnson J."/>
            <person name="Barry K."/>
            <person name="LaButti K."/>
            <person name="Ng V."/>
            <person name="Ahrendt S."/>
            <person name="Min B."/>
            <person name="Choi I.G."/>
            <person name="Park H."/>
            <person name="Plett J.M."/>
            <person name="Magnuson J."/>
            <person name="Spatafora J.W."/>
            <person name="Nagy L.G."/>
            <person name="Henrissat B."/>
            <person name="Grigoriev I.V."/>
            <person name="Yang Z.L."/>
            <person name="Xu J."/>
            <person name="Martin F.M."/>
        </authorList>
    </citation>
    <scope>NUCLEOTIDE SEQUENCE</scope>
    <source>
        <strain evidence="1">KUC20120723A-06</strain>
    </source>
</reference>
<dbReference type="Proteomes" id="UP000790709">
    <property type="component" value="Unassembled WGS sequence"/>
</dbReference>
<proteinExistence type="predicted"/>
<evidence type="ECO:0000313" key="1">
    <source>
        <dbReference type="EMBL" id="KAH7922581.1"/>
    </source>
</evidence>
<accession>A0ACB8B9U8</accession>
<dbReference type="EMBL" id="MU266479">
    <property type="protein sequence ID" value="KAH7922581.1"/>
    <property type="molecule type" value="Genomic_DNA"/>
</dbReference>